<gene>
    <name evidence="2" type="ORF">PAC_02535</name>
</gene>
<feature type="compositionally biased region" description="Basic and acidic residues" evidence="1">
    <location>
        <begin position="362"/>
        <end position="376"/>
    </location>
</feature>
<keyword evidence="3" id="KW-1185">Reference proteome</keyword>
<feature type="compositionally biased region" description="Basic and acidic residues" evidence="1">
    <location>
        <begin position="402"/>
        <end position="414"/>
    </location>
</feature>
<sequence>MSDNGGEGSSKGAAGKAEKAAEGKGILTKATVAKAVEVEDDDEENAEGEGEDIGSNDDDDDDDDEDDSSVDSEGNLRDFVISDEDVEEGQEELDGLEKAKKTAEKAKGLEEEVEIIDVPRPLFGIEIAPPGAGVGRKANSFNIKRLIPYTDKAGNGVRCPIILGAPSLIESKIVDRVQVRNYWGQERFVPRRMLQDIYLPWGFPTKIPMADDGVGLPLAFLQEPVPARFGGGVDFDDDEAVMVKRESDPTIIVDYERRAGELQRRAPKVKSLVVKDSEDEEEEEEEELLIRPHQYPWGIRVDEDWLNNWLSDKAPKSAEETTGKNGGKRKSGGDSGGSPAPKRKRGDQDDEPEPKPKSVRVLIHEDSSSSEDEKPKATAPNRKIVAKTIIELAHESSGYAGRKTEQEKQAEQRRKWAARRTASPLKCRSNRDMDKMAARFRAEQAALRKLRFKA</sequence>
<evidence type="ECO:0000256" key="1">
    <source>
        <dbReference type="SAM" id="MobiDB-lite"/>
    </source>
</evidence>
<proteinExistence type="predicted"/>
<evidence type="ECO:0000313" key="3">
    <source>
        <dbReference type="Proteomes" id="UP000184330"/>
    </source>
</evidence>
<reference evidence="2 3" key="1">
    <citation type="submission" date="2016-03" db="EMBL/GenBank/DDBJ databases">
        <authorList>
            <person name="Ploux O."/>
        </authorList>
    </citation>
    <scope>NUCLEOTIDE SEQUENCE [LARGE SCALE GENOMIC DNA]</scope>
    <source>
        <strain evidence="2 3">UAMH 11012</strain>
    </source>
</reference>
<feature type="region of interest" description="Disordered" evidence="1">
    <location>
        <begin position="1"/>
        <end position="95"/>
    </location>
</feature>
<feature type="compositionally biased region" description="Acidic residues" evidence="1">
    <location>
        <begin position="81"/>
        <end position="94"/>
    </location>
</feature>
<name>A0A1L7WIT7_9HELO</name>
<evidence type="ECO:0000313" key="2">
    <source>
        <dbReference type="EMBL" id="CZR52658.1"/>
    </source>
</evidence>
<dbReference type="OrthoDB" id="3564763at2759"/>
<dbReference type="EMBL" id="FJOG01000003">
    <property type="protein sequence ID" value="CZR52658.1"/>
    <property type="molecule type" value="Genomic_DNA"/>
</dbReference>
<feature type="region of interest" description="Disordered" evidence="1">
    <location>
        <begin position="396"/>
        <end position="423"/>
    </location>
</feature>
<protein>
    <submittedName>
        <fullName evidence="2">Uncharacterized protein</fullName>
    </submittedName>
</protein>
<accession>A0A1L7WIT7</accession>
<feature type="region of interest" description="Disordered" evidence="1">
    <location>
        <begin position="316"/>
        <end position="383"/>
    </location>
</feature>
<organism evidence="2 3">
    <name type="scientific">Phialocephala subalpina</name>
    <dbReference type="NCBI Taxonomy" id="576137"/>
    <lineage>
        <taxon>Eukaryota</taxon>
        <taxon>Fungi</taxon>
        <taxon>Dikarya</taxon>
        <taxon>Ascomycota</taxon>
        <taxon>Pezizomycotina</taxon>
        <taxon>Leotiomycetes</taxon>
        <taxon>Helotiales</taxon>
        <taxon>Mollisiaceae</taxon>
        <taxon>Phialocephala</taxon>
        <taxon>Phialocephala fortinii species complex</taxon>
    </lineage>
</organism>
<dbReference type="AlphaFoldDB" id="A0A1L7WIT7"/>
<feature type="compositionally biased region" description="Acidic residues" evidence="1">
    <location>
        <begin position="38"/>
        <end position="70"/>
    </location>
</feature>
<dbReference type="Proteomes" id="UP000184330">
    <property type="component" value="Unassembled WGS sequence"/>
</dbReference>